<dbReference type="Proteomes" id="UP000664859">
    <property type="component" value="Unassembled WGS sequence"/>
</dbReference>
<dbReference type="EMBL" id="JAFCMP010000526">
    <property type="protein sequence ID" value="KAG5177264.1"/>
    <property type="molecule type" value="Genomic_DNA"/>
</dbReference>
<protein>
    <submittedName>
        <fullName evidence="1">Uncharacterized protein</fullName>
    </submittedName>
</protein>
<dbReference type="AlphaFoldDB" id="A0A836C974"/>
<gene>
    <name evidence="1" type="ORF">JKP88DRAFT_248820</name>
</gene>
<evidence type="ECO:0000313" key="1">
    <source>
        <dbReference type="EMBL" id="KAG5177264.1"/>
    </source>
</evidence>
<proteinExistence type="predicted"/>
<name>A0A836C974_9STRA</name>
<evidence type="ECO:0000313" key="2">
    <source>
        <dbReference type="Proteomes" id="UP000664859"/>
    </source>
</evidence>
<comment type="caution">
    <text evidence="1">The sequence shown here is derived from an EMBL/GenBank/DDBJ whole genome shotgun (WGS) entry which is preliminary data.</text>
</comment>
<accession>A0A836C974</accession>
<keyword evidence="2" id="KW-1185">Reference proteome</keyword>
<organism evidence="1 2">
    <name type="scientific">Tribonema minus</name>
    <dbReference type="NCBI Taxonomy" id="303371"/>
    <lineage>
        <taxon>Eukaryota</taxon>
        <taxon>Sar</taxon>
        <taxon>Stramenopiles</taxon>
        <taxon>Ochrophyta</taxon>
        <taxon>PX clade</taxon>
        <taxon>Xanthophyceae</taxon>
        <taxon>Tribonematales</taxon>
        <taxon>Tribonemataceae</taxon>
        <taxon>Tribonema</taxon>
    </lineage>
</organism>
<sequence>MAVLFQLAVGRTTAGEAMAAIAADGVVAIAAMDCRRWHHHRFWDSYHVQIRERPSHGLRGSHVLDSYVLDMDSNDFDLDSDSYVSDSDSGCSHRSLAIAL</sequence>
<reference evidence="1" key="1">
    <citation type="submission" date="2021-02" db="EMBL/GenBank/DDBJ databases">
        <title>First Annotated Genome of the Yellow-green Alga Tribonema minus.</title>
        <authorList>
            <person name="Mahan K.M."/>
        </authorList>
    </citation>
    <scope>NUCLEOTIDE SEQUENCE</scope>
    <source>
        <strain evidence="1">UTEX B ZZ1240</strain>
    </source>
</reference>